<proteinExistence type="predicted"/>
<evidence type="ECO:0000256" key="1">
    <source>
        <dbReference type="SAM" id="SignalP"/>
    </source>
</evidence>
<accession>A0A4P7NIX3</accession>
<evidence type="ECO:0000313" key="2">
    <source>
        <dbReference type="EMBL" id="QBZ61906.1"/>
    </source>
</evidence>
<feature type="chain" id="PRO_5020742660" evidence="1">
    <location>
        <begin position="18"/>
        <end position="69"/>
    </location>
</feature>
<evidence type="ECO:0000313" key="3">
    <source>
        <dbReference type="Proteomes" id="UP000294847"/>
    </source>
</evidence>
<protein>
    <submittedName>
        <fullName evidence="2">Uncharacterized protein</fullName>
    </submittedName>
</protein>
<name>A0A4P7NIX3_PYROR</name>
<reference evidence="2 3" key="1">
    <citation type="journal article" date="2019" name="Mol. Biol. Evol.">
        <title>Blast fungal genomes show frequent chromosomal changes, gene gains and losses, and effector gene turnover.</title>
        <authorList>
            <person name="Gomez Luciano L.B."/>
            <person name="Jason Tsai I."/>
            <person name="Chuma I."/>
            <person name="Tosa Y."/>
            <person name="Chen Y.H."/>
            <person name="Li J.Y."/>
            <person name="Li M.Y."/>
            <person name="Jade Lu M.Y."/>
            <person name="Nakayashiki H."/>
            <person name="Li W.H."/>
        </authorList>
    </citation>
    <scope>NUCLEOTIDE SEQUENCE [LARGE SCALE GENOMIC DNA]</scope>
    <source>
        <strain evidence="2">MZ5-1-6</strain>
    </source>
</reference>
<organism evidence="2 3">
    <name type="scientific">Pyricularia oryzae</name>
    <name type="common">Rice blast fungus</name>
    <name type="synonym">Magnaporthe oryzae</name>
    <dbReference type="NCBI Taxonomy" id="318829"/>
    <lineage>
        <taxon>Eukaryota</taxon>
        <taxon>Fungi</taxon>
        <taxon>Dikarya</taxon>
        <taxon>Ascomycota</taxon>
        <taxon>Pezizomycotina</taxon>
        <taxon>Sordariomycetes</taxon>
        <taxon>Sordariomycetidae</taxon>
        <taxon>Magnaporthales</taxon>
        <taxon>Pyriculariaceae</taxon>
        <taxon>Pyricularia</taxon>
    </lineage>
</organism>
<gene>
    <name evidence="2" type="ORF">PoMZ_08867</name>
</gene>
<dbReference type="EMBL" id="CP034207">
    <property type="protein sequence ID" value="QBZ61906.1"/>
    <property type="molecule type" value="Genomic_DNA"/>
</dbReference>
<feature type="signal peptide" evidence="1">
    <location>
        <begin position="1"/>
        <end position="17"/>
    </location>
</feature>
<keyword evidence="1" id="KW-0732">Signal</keyword>
<dbReference type="Proteomes" id="UP000294847">
    <property type="component" value="Chromosome 4"/>
</dbReference>
<sequence length="69" mass="7298">MALSRVDGLSLCKTILALAVLDVTSKNQDALISVLFNARRSLVRSKELTFPRAGARSAAGAVVATHLEC</sequence>
<dbReference type="AlphaFoldDB" id="A0A4P7NIX3"/>